<dbReference type="Gene3D" id="3.30.70.560">
    <property type="entry name" value="7,8-Dihydro-6-hydroxymethylpterin-pyrophosphokinase HPPK"/>
    <property type="match status" value="1"/>
</dbReference>
<dbReference type="NCBIfam" id="TIGR01498">
    <property type="entry name" value="folK"/>
    <property type="match status" value="1"/>
</dbReference>
<dbReference type="Pfam" id="PF01288">
    <property type="entry name" value="HPPK"/>
    <property type="match status" value="1"/>
</dbReference>
<dbReference type="EC" id="2.7.6.3" evidence="3"/>
<protein>
    <recommendedName>
        <fullName evidence="3">2-amino-4-hydroxy-6-hydroxymethyldihydropteridine diphosphokinase</fullName>
        <ecNumber evidence="3">2.7.6.3</ecNumber>
    </recommendedName>
</protein>
<proteinExistence type="predicted"/>
<dbReference type="GO" id="GO:0046656">
    <property type="term" value="P:folic acid biosynthetic process"/>
    <property type="evidence" value="ECO:0007669"/>
    <property type="project" value="UniProtKB-KW"/>
</dbReference>
<evidence type="ECO:0000256" key="1">
    <source>
        <dbReference type="ARBA" id="ARBA00000198"/>
    </source>
</evidence>
<dbReference type="GO" id="GO:0016301">
    <property type="term" value="F:kinase activity"/>
    <property type="evidence" value="ECO:0007669"/>
    <property type="project" value="UniProtKB-KW"/>
</dbReference>
<reference evidence="10" key="1">
    <citation type="submission" date="2022-08" db="EMBL/GenBank/DDBJ databases">
        <authorList>
            <person name="Deng Y."/>
            <person name="Han X.-F."/>
            <person name="Zhang Y.-Q."/>
        </authorList>
    </citation>
    <scope>NUCLEOTIDE SEQUENCE</scope>
    <source>
        <strain evidence="10">CPCC 203407</strain>
    </source>
</reference>
<evidence type="ECO:0000256" key="7">
    <source>
        <dbReference type="ARBA" id="ARBA00022840"/>
    </source>
</evidence>
<evidence type="ECO:0000313" key="10">
    <source>
        <dbReference type="EMBL" id="MCS5727271.1"/>
    </source>
</evidence>
<evidence type="ECO:0000256" key="5">
    <source>
        <dbReference type="ARBA" id="ARBA00022741"/>
    </source>
</evidence>
<keyword evidence="5" id="KW-0547">Nucleotide-binding</keyword>
<dbReference type="GO" id="GO:0005524">
    <property type="term" value="F:ATP binding"/>
    <property type="evidence" value="ECO:0007669"/>
    <property type="project" value="UniProtKB-KW"/>
</dbReference>
<comment type="caution">
    <text evidence="10">The sequence shown here is derived from an EMBL/GenBank/DDBJ whole genome shotgun (WGS) entry which is preliminary data.</text>
</comment>
<organism evidence="10 11">
    <name type="scientific">Herbiconiux oxytropis</name>
    <dbReference type="NCBI Taxonomy" id="2970915"/>
    <lineage>
        <taxon>Bacteria</taxon>
        <taxon>Bacillati</taxon>
        <taxon>Actinomycetota</taxon>
        <taxon>Actinomycetes</taxon>
        <taxon>Micrococcales</taxon>
        <taxon>Microbacteriaceae</taxon>
        <taxon>Herbiconiux</taxon>
    </lineage>
</organism>
<evidence type="ECO:0000256" key="8">
    <source>
        <dbReference type="ARBA" id="ARBA00022909"/>
    </source>
</evidence>
<keyword evidence="11" id="KW-1185">Reference proteome</keyword>
<evidence type="ECO:0000256" key="6">
    <source>
        <dbReference type="ARBA" id="ARBA00022777"/>
    </source>
</evidence>
<evidence type="ECO:0000313" key="11">
    <source>
        <dbReference type="Proteomes" id="UP001165587"/>
    </source>
</evidence>
<sequence length="186" mass="20083">MTAPGPSPHAAAGLDRRSIALPAVLAFGSNLGDREATIRTAVDELRAEPGIEVLALSRLYQTAAVKPAGIDLDAPAYLNAVATIRTTLHPEALLGVVNRIEHEHGRVREERWGDRTLDVDIVTFASIVRQTERLTLPHPRAADRDFVLVPWLEIAPDAVLPGAGRVDRLLRGIPDSTLSPYAGEAR</sequence>
<dbReference type="CDD" id="cd00483">
    <property type="entry name" value="HPPK"/>
    <property type="match status" value="1"/>
</dbReference>
<name>A0AA41XKB8_9MICO</name>
<keyword evidence="7" id="KW-0067">ATP-binding</keyword>
<dbReference type="Proteomes" id="UP001165587">
    <property type="component" value="Unassembled WGS sequence"/>
</dbReference>
<keyword evidence="6" id="KW-0418">Kinase</keyword>
<dbReference type="EMBL" id="JANLCK010000009">
    <property type="protein sequence ID" value="MCS5727271.1"/>
    <property type="molecule type" value="Genomic_DNA"/>
</dbReference>
<comment type="pathway">
    <text evidence="2">Cofactor biosynthesis; tetrahydrofolate biosynthesis; 2-amino-4-hydroxy-6-hydroxymethyl-7,8-dihydropteridine diphosphate from 7,8-dihydroneopterin triphosphate: step 4/4.</text>
</comment>
<evidence type="ECO:0000256" key="4">
    <source>
        <dbReference type="ARBA" id="ARBA00022679"/>
    </source>
</evidence>
<keyword evidence="4 10" id="KW-0808">Transferase</keyword>
<comment type="catalytic activity">
    <reaction evidence="1">
        <text>6-hydroxymethyl-7,8-dihydropterin + ATP = (7,8-dihydropterin-6-yl)methyl diphosphate + AMP + H(+)</text>
        <dbReference type="Rhea" id="RHEA:11412"/>
        <dbReference type="ChEBI" id="CHEBI:15378"/>
        <dbReference type="ChEBI" id="CHEBI:30616"/>
        <dbReference type="ChEBI" id="CHEBI:44841"/>
        <dbReference type="ChEBI" id="CHEBI:72950"/>
        <dbReference type="ChEBI" id="CHEBI:456215"/>
        <dbReference type="EC" id="2.7.6.3"/>
    </reaction>
</comment>
<dbReference type="InterPro" id="IPR000550">
    <property type="entry name" value="Hppk"/>
</dbReference>
<dbReference type="InterPro" id="IPR035907">
    <property type="entry name" value="Hppk_sf"/>
</dbReference>
<evidence type="ECO:0000259" key="9">
    <source>
        <dbReference type="Pfam" id="PF01288"/>
    </source>
</evidence>
<evidence type="ECO:0000256" key="3">
    <source>
        <dbReference type="ARBA" id="ARBA00013253"/>
    </source>
</evidence>
<dbReference type="SUPFAM" id="SSF55083">
    <property type="entry name" value="6-hydroxymethyl-7,8-dihydropterin pyrophosphokinase, HPPK"/>
    <property type="match status" value="1"/>
</dbReference>
<gene>
    <name evidence="10" type="primary">folK</name>
    <name evidence="10" type="ORF">N1028_15340</name>
</gene>
<dbReference type="PANTHER" id="PTHR43071:SF1">
    <property type="entry name" value="2-AMINO-4-HYDROXY-6-HYDROXYMETHYLDIHYDROPTERIDINE PYROPHOSPHOKINASE"/>
    <property type="match status" value="1"/>
</dbReference>
<accession>A0AA41XKB8</accession>
<evidence type="ECO:0000256" key="2">
    <source>
        <dbReference type="ARBA" id="ARBA00005051"/>
    </source>
</evidence>
<dbReference type="RefSeq" id="WP_259530251.1">
    <property type="nucleotide sequence ID" value="NZ_JANLCK010000009.1"/>
</dbReference>
<dbReference type="PANTHER" id="PTHR43071">
    <property type="entry name" value="2-AMINO-4-HYDROXY-6-HYDROXYMETHYLDIHYDROPTERIDINE PYROPHOSPHOKINASE"/>
    <property type="match status" value="1"/>
</dbReference>
<feature type="domain" description="7,8-dihydro-6-hydroxymethylpterin-pyrophosphokinase" evidence="9">
    <location>
        <begin position="24"/>
        <end position="156"/>
    </location>
</feature>
<dbReference type="GO" id="GO:0003848">
    <property type="term" value="F:2-amino-4-hydroxy-6-hydroxymethyldihydropteridine diphosphokinase activity"/>
    <property type="evidence" value="ECO:0007669"/>
    <property type="project" value="UniProtKB-EC"/>
</dbReference>
<keyword evidence="8" id="KW-0289">Folate biosynthesis</keyword>
<dbReference type="AlphaFoldDB" id="A0AA41XKB8"/>